<sequence>MEDPSATTSSYINSKIDAALSVLDHLAARVTASATTGFGCGAAYATYKGYPIAKTSLSAAVSCALLSTACFGVERIAYGILRRSDQFVTGFAGNHPVDGTDSARESKPSPNLLYGSHALGGLVGGGLVGILYQGVPLKGSILFTPIMLGIGQLEISLEKYKAERIQQLKEAE</sequence>
<keyword evidence="2" id="KW-1185">Reference proteome</keyword>
<organism evidence="1 2">
    <name type="scientific">Cyclotella cryptica</name>
    <dbReference type="NCBI Taxonomy" id="29204"/>
    <lineage>
        <taxon>Eukaryota</taxon>
        <taxon>Sar</taxon>
        <taxon>Stramenopiles</taxon>
        <taxon>Ochrophyta</taxon>
        <taxon>Bacillariophyta</taxon>
        <taxon>Coscinodiscophyceae</taxon>
        <taxon>Thalassiosirophycidae</taxon>
        <taxon>Stephanodiscales</taxon>
        <taxon>Stephanodiscaceae</taxon>
        <taxon>Cyclotella</taxon>
    </lineage>
</organism>
<gene>
    <name evidence="1" type="ORF">HJC23_010640</name>
</gene>
<dbReference type="EMBL" id="JABMIG020000183">
    <property type="protein sequence ID" value="KAL3787023.1"/>
    <property type="molecule type" value="Genomic_DNA"/>
</dbReference>
<proteinExistence type="predicted"/>
<name>A0ABD3PH19_9STRA</name>
<comment type="caution">
    <text evidence="1">The sequence shown here is derived from an EMBL/GenBank/DDBJ whole genome shotgun (WGS) entry which is preliminary data.</text>
</comment>
<dbReference type="Proteomes" id="UP001516023">
    <property type="component" value="Unassembled WGS sequence"/>
</dbReference>
<reference evidence="1 2" key="1">
    <citation type="journal article" date="2020" name="G3 (Bethesda)">
        <title>Improved Reference Genome for Cyclotella cryptica CCMP332, a Model for Cell Wall Morphogenesis, Salinity Adaptation, and Lipid Production in Diatoms (Bacillariophyta).</title>
        <authorList>
            <person name="Roberts W.R."/>
            <person name="Downey K.M."/>
            <person name="Ruck E.C."/>
            <person name="Traller J.C."/>
            <person name="Alverson A.J."/>
        </authorList>
    </citation>
    <scope>NUCLEOTIDE SEQUENCE [LARGE SCALE GENOMIC DNA]</scope>
    <source>
        <strain evidence="1 2">CCMP332</strain>
    </source>
</reference>
<accession>A0ABD3PH19</accession>
<evidence type="ECO:0000313" key="1">
    <source>
        <dbReference type="EMBL" id="KAL3787023.1"/>
    </source>
</evidence>
<dbReference type="AlphaFoldDB" id="A0ABD3PH19"/>
<protein>
    <submittedName>
        <fullName evidence="1">Uncharacterized protein</fullName>
    </submittedName>
</protein>
<evidence type="ECO:0000313" key="2">
    <source>
        <dbReference type="Proteomes" id="UP001516023"/>
    </source>
</evidence>